<accession>A0ABT9FLL9</accession>
<dbReference type="InterPro" id="IPR045864">
    <property type="entry name" value="aa-tRNA-synth_II/BPL/LPL"/>
</dbReference>
<proteinExistence type="predicted"/>
<dbReference type="Proteomes" id="UP001241848">
    <property type="component" value="Unassembled WGS sequence"/>
</dbReference>
<name>A0ABT9FLL9_9BACL</name>
<organism evidence="2 3">
    <name type="scientific">Paenibacillus zeirhizosphaerae</name>
    <dbReference type="NCBI Taxonomy" id="2987519"/>
    <lineage>
        <taxon>Bacteria</taxon>
        <taxon>Bacillati</taxon>
        <taxon>Bacillota</taxon>
        <taxon>Bacilli</taxon>
        <taxon>Bacillales</taxon>
        <taxon>Paenibacillaceae</taxon>
        <taxon>Paenibacillus</taxon>
    </lineage>
</organism>
<dbReference type="PROSITE" id="PS51733">
    <property type="entry name" value="BPL_LPL_CATALYTIC"/>
    <property type="match status" value="1"/>
</dbReference>
<dbReference type="InterPro" id="IPR050664">
    <property type="entry name" value="Octanoyltrans_LipM/LipL"/>
</dbReference>
<dbReference type="PANTHER" id="PTHR43679">
    <property type="entry name" value="OCTANOYLTRANSFERASE LIPM-RELATED"/>
    <property type="match status" value="1"/>
</dbReference>
<dbReference type="RefSeq" id="WP_305753263.1">
    <property type="nucleotide sequence ID" value="NZ_JAPCKK010000004.1"/>
</dbReference>
<comment type="caution">
    <text evidence="2">The sequence shown here is derived from an EMBL/GenBank/DDBJ whole genome shotgun (WGS) entry which is preliminary data.</text>
</comment>
<dbReference type="GO" id="GO:0016874">
    <property type="term" value="F:ligase activity"/>
    <property type="evidence" value="ECO:0007669"/>
    <property type="project" value="UniProtKB-KW"/>
</dbReference>
<protein>
    <submittedName>
        <fullName evidence="2">Lipoate--protein ligase family protein</fullName>
    </submittedName>
</protein>
<evidence type="ECO:0000313" key="2">
    <source>
        <dbReference type="EMBL" id="MDP4095627.1"/>
    </source>
</evidence>
<keyword evidence="2" id="KW-0436">Ligase</keyword>
<evidence type="ECO:0000259" key="1">
    <source>
        <dbReference type="PROSITE" id="PS51733"/>
    </source>
</evidence>
<dbReference type="EMBL" id="JAPCKK010000004">
    <property type="protein sequence ID" value="MDP4095627.1"/>
    <property type="molecule type" value="Genomic_DNA"/>
</dbReference>
<evidence type="ECO:0000313" key="3">
    <source>
        <dbReference type="Proteomes" id="UP001241848"/>
    </source>
</evidence>
<gene>
    <name evidence="2" type="ORF">OIN60_02320</name>
</gene>
<dbReference type="InterPro" id="IPR004143">
    <property type="entry name" value="BPL_LPL_catalytic"/>
</dbReference>
<sequence>MAEQTIEWQLGDGLAGLHIIDRGVWNLQGDIWRPFAWEELACRQVGRGEAPLLHMWRCPKALVIGHRDRRLAAAGEAMAELRGEGIPVCVRPSGGAAVLLDEGVLNLSLILPNPQHSINIHNDFRLMAELICGALTPWSTAAAAGEIAGSFCPGDYDIAISGRKFCGIAQRRQAKAYIITAFIIVEGSGEARADEVRRFYSKAARSSDTGYPEVRRGTMGSLQELAGVPSVQAYADSLRSMLQRRGLLLDSDSSRDIASAELQQQAEALRQRYDRDTGS</sequence>
<feature type="domain" description="BPL/LPL catalytic" evidence="1">
    <location>
        <begin position="47"/>
        <end position="230"/>
    </location>
</feature>
<dbReference type="Pfam" id="PF21948">
    <property type="entry name" value="LplA-B_cat"/>
    <property type="match status" value="1"/>
</dbReference>
<dbReference type="PANTHER" id="PTHR43679:SF2">
    <property type="entry name" value="OCTANOYL-[GCVH]:PROTEIN N-OCTANOYLTRANSFERASE"/>
    <property type="match status" value="1"/>
</dbReference>
<keyword evidence="3" id="KW-1185">Reference proteome</keyword>
<dbReference type="SUPFAM" id="SSF55681">
    <property type="entry name" value="Class II aaRS and biotin synthetases"/>
    <property type="match status" value="1"/>
</dbReference>
<dbReference type="Gene3D" id="3.30.930.10">
    <property type="entry name" value="Bira Bifunctional Protein, Domain 2"/>
    <property type="match status" value="1"/>
</dbReference>
<reference evidence="2 3" key="1">
    <citation type="submission" date="2022-10" db="EMBL/GenBank/DDBJ databases">
        <title>Paenibacillus description and whole genome data of maize root bacterial community.</title>
        <authorList>
            <person name="Marton D."/>
            <person name="Farkas M."/>
            <person name="Cserhati M."/>
        </authorList>
    </citation>
    <scope>NUCLEOTIDE SEQUENCE [LARGE SCALE GENOMIC DNA]</scope>
    <source>
        <strain evidence="2 3">P96</strain>
    </source>
</reference>